<keyword evidence="1" id="KW-1133">Transmembrane helix</keyword>
<keyword evidence="1" id="KW-0472">Membrane</keyword>
<feature type="transmembrane region" description="Helical" evidence="1">
    <location>
        <begin position="43"/>
        <end position="65"/>
    </location>
</feature>
<name>A0A7C4QNT9_9PLAN</name>
<evidence type="ECO:0008006" key="3">
    <source>
        <dbReference type="Google" id="ProtNLM"/>
    </source>
</evidence>
<gene>
    <name evidence="2" type="ORF">ENS64_04895</name>
</gene>
<keyword evidence="1" id="KW-0812">Transmembrane</keyword>
<sequence length="185" mass="19994">MNRIFLTLCGLSTVVLVAAFVLGMQIDDPRVLDRSVQTGVQHHVLAGLAGLCAATLVHALVLTYFMGTGRWLEETSQAYRLPADFYNEAKATKYRLLPAMMGCFALLLTTGALGAAVDPASPVQFDGGLGLSAATWHRALAMVTLAANLAVNYWEYLALFRNGEIVQAVLAEVRRIRLEKGLAVD</sequence>
<evidence type="ECO:0000256" key="1">
    <source>
        <dbReference type="SAM" id="Phobius"/>
    </source>
</evidence>
<accession>A0A7C4QNT9</accession>
<feature type="transmembrane region" description="Helical" evidence="1">
    <location>
        <begin position="136"/>
        <end position="154"/>
    </location>
</feature>
<dbReference type="EMBL" id="DSVQ01000010">
    <property type="protein sequence ID" value="HGT38585.1"/>
    <property type="molecule type" value="Genomic_DNA"/>
</dbReference>
<evidence type="ECO:0000313" key="2">
    <source>
        <dbReference type="EMBL" id="HGT38585.1"/>
    </source>
</evidence>
<protein>
    <recommendedName>
        <fullName evidence="3">DUF4405 domain-containing protein</fullName>
    </recommendedName>
</protein>
<dbReference type="AlphaFoldDB" id="A0A7C4QNT9"/>
<proteinExistence type="predicted"/>
<feature type="transmembrane region" description="Helical" evidence="1">
    <location>
        <begin position="96"/>
        <end position="116"/>
    </location>
</feature>
<reference evidence="2" key="1">
    <citation type="journal article" date="2020" name="mSystems">
        <title>Genome- and Community-Level Interaction Insights into Carbon Utilization and Element Cycling Functions of Hydrothermarchaeota in Hydrothermal Sediment.</title>
        <authorList>
            <person name="Zhou Z."/>
            <person name="Liu Y."/>
            <person name="Xu W."/>
            <person name="Pan J."/>
            <person name="Luo Z.H."/>
            <person name="Li M."/>
        </authorList>
    </citation>
    <scope>NUCLEOTIDE SEQUENCE [LARGE SCALE GENOMIC DNA]</scope>
    <source>
        <strain evidence="2">SpSt-508</strain>
    </source>
</reference>
<comment type="caution">
    <text evidence="2">The sequence shown here is derived from an EMBL/GenBank/DDBJ whole genome shotgun (WGS) entry which is preliminary data.</text>
</comment>
<organism evidence="2">
    <name type="scientific">Schlesneria paludicola</name>
    <dbReference type="NCBI Taxonomy" id="360056"/>
    <lineage>
        <taxon>Bacteria</taxon>
        <taxon>Pseudomonadati</taxon>
        <taxon>Planctomycetota</taxon>
        <taxon>Planctomycetia</taxon>
        <taxon>Planctomycetales</taxon>
        <taxon>Planctomycetaceae</taxon>
        <taxon>Schlesneria</taxon>
    </lineage>
</organism>